<dbReference type="InterPro" id="IPR054722">
    <property type="entry name" value="PolX-like_BBD"/>
</dbReference>
<dbReference type="OrthoDB" id="1745225at2759"/>
<proteinExistence type="predicted"/>
<comment type="caution">
    <text evidence="3">The sequence shown here is derived from an EMBL/GenBank/DDBJ whole genome shotgun (WGS) entry which is preliminary data.</text>
</comment>
<name>A0A9P1EDJ9_CUSEU</name>
<reference evidence="3" key="1">
    <citation type="submission" date="2022-07" db="EMBL/GenBank/DDBJ databases">
        <authorList>
            <person name="Macas J."/>
            <person name="Novak P."/>
            <person name="Neumann P."/>
        </authorList>
    </citation>
    <scope>NUCLEOTIDE SEQUENCE</scope>
</reference>
<sequence length="153" mass="16253">MTTGRQTEKSGAPAKIDLQNGGSGMTTLPGGCQMHVTASKGPQIQANAMAFEGEIAGRKSGESHHHQRVPLLGNMQITTERMTGMLSTKSWIIDTGASNHVTGRISNLFNIKDIAAQPVGLPDGQTVQATKQGSIKLSDQICLENVLYVPKLN</sequence>
<organism evidence="3 4">
    <name type="scientific">Cuscuta europaea</name>
    <name type="common">European dodder</name>
    <dbReference type="NCBI Taxonomy" id="41803"/>
    <lineage>
        <taxon>Eukaryota</taxon>
        <taxon>Viridiplantae</taxon>
        <taxon>Streptophyta</taxon>
        <taxon>Embryophyta</taxon>
        <taxon>Tracheophyta</taxon>
        <taxon>Spermatophyta</taxon>
        <taxon>Magnoliopsida</taxon>
        <taxon>eudicotyledons</taxon>
        <taxon>Gunneridae</taxon>
        <taxon>Pentapetalae</taxon>
        <taxon>asterids</taxon>
        <taxon>lamiids</taxon>
        <taxon>Solanales</taxon>
        <taxon>Convolvulaceae</taxon>
        <taxon>Cuscuteae</taxon>
        <taxon>Cuscuta</taxon>
        <taxon>Cuscuta subgen. Cuscuta</taxon>
    </lineage>
</organism>
<evidence type="ECO:0000256" key="1">
    <source>
        <dbReference type="SAM" id="MobiDB-lite"/>
    </source>
</evidence>
<keyword evidence="4" id="KW-1185">Reference proteome</keyword>
<dbReference type="AlphaFoldDB" id="A0A9P1EDJ9"/>
<feature type="region of interest" description="Disordered" evidence="1">
    <location>
        <begin position="1"/>
        <end position="23"/>
    </location>
</feature>
<dbReference type="Pfam" id="PF22936">
    <property type="entry name" value="Pol_BBD"/>
    <property type="match status" value="1"/>
</dbReference>
<dbReference type="EMBL" id="CAMAPE010000035">
    <property type="protein sequence ID" value="CAH9096651.1"/>
    <property type="molecule type" value="Genomic_DNA"/>
</dbReference>
<evidence type="ECO:0000259" key="2">
    <source>
        <dbReference type="Pfam" id="PF22936"/>
    </source>
</evidence>
<accession>A0A9P1EDJ9</accession>
<feature type="domain" description="Retrovirus-related Pol polyprotein from transposon TNT 1-94-like beta-barrel" evidence="2">
    <location>
        <begin position="91"/>
        <end position="153"/>
    </location>
</feature>
<protein>
    <recommendedName>
        <fullName evidence="2">Retrovirus-related Pol polyprotein from transposon TNT 1-94-like beta-barrel domain-containing protein</fullName>
    </recommendedName>
</protein>
<gene>
    <name evidence="3" type="ORF">CEURO_LOCUS13489</name>
</gene>
<evidence type="ECO:0000313" key="3">
    <source>
        <dbReference type="EMBL" id="CAH9096651.1"/>
    </source>
</evidence>
<evidence type="ECO:0000313" key="4">
    <source>
        <dbReference type="Proteomes" id="UP001152484"/>
    </source>
</evidence>
<dbReference type="Proteomes" id="UP001152484">
    <property type="component" value="Unassembled WGS sequence"/>
</dbReference>